<dbReference type="GO" id="GO:0009337">
    <property type="term" value="C:sulfite reductase complex (NADPH)"/>
    <property type="evidence" value="ECO:0007669"/>
    <property type="project" value="TreeGrafter"/>
</dbReference>
<dbReference type="Proteomes" id="UP000249135">
    <property type="component" value="Unassembled WGS sequence"/>
</dbReference>
<name>A0A2W5PF65_VARPD</name>
<dbReference type="GO" id="GO:0051539">
    <property type="term" value="F:4 iron, 4 sulfur cluster binding"/>
    <property type="evidence" value="ECO:0007669"/>
    <property type="project" value="UniProtKB-KW"/>
</dbReference>
<feature type="non-terminal residue" evidence="7">
    <location>
        <position position="1"/>
    </location>
</feature>
<feature type="domain" description="Nitrite/sulphite reductase 4Fe-4S" evidence="6">
    <location>
        <begin position="16"/>
        <end position="116"/>
    </location>
</feature>
<dbReference type="PANTHER" id="PTHR11493:SF47">
    <property type="entry name" value="SULFITE REDUCTASE [NADPH] SUBUNIT BETA"/>
    <property type="match status" value="1"/>
</dbReference>
<organism evidence="7 8">
    <name type="scientific">Variovorax paradoxus</name>
    <dbReference type="NCBI Taxonomy" id="34073"/>
    <lineage>
        <taxon>Bacteria</taxon>
        <taxon>Pseudomonadati</taxon>
        <taxon>Pseudomonadota</taxon>
        <taxon>Betaproteobacteria</taxon>
        <taxon>Burkholderiales</taxon>
        <taxon>Comamonadaceae</taxon>
        <taxon>Variovorax</taxon>
    </lineage>
</organism>
<dbReference type="InterPro" id="IPR045169">
    <property type="entry name" value="NO2/SO3_Rdtase_4Fe4S_prot"/>
</dbReference>
<dbReference type="GO" id="GO:0020037">
    <property type="term" value="F:heme binding"/>
    <property type="evidence" value="ECO:0007669"/>
    <property type="project" value="InterPro"/>
</dbReference>
<dbReference type="Pfam" id="PF01077">
    <property type="entry name" value="NIR_SIR"/>
    <property type="match status" value="1"/>
</dbReference>
<accession>A0A2W5PF65</accession>
<evidence type="ECO:0000313" key="7">
    <source>
        <dbReference type="EMBL" id="PZQ63664.1"/>
    </source>
</evidence>
<dbReference type="InterPro" id="IPR006067">
    <property type="entry name" value="NO2/SO3_Rdtase_4Fe4S_dom"/>
</dbReference>
<dbReference type="Gene3D" id="3.30.413.10">
    <property type="entry name" value="Sulfite Reductase Hemoprotein, domain 1"/>
    <property type="match status" value="1"/>
</dbReference>
<dbReference type="EMBL" id="QFPP01000588">
    <property type="protein sequence ID" value="PZQ63664.1"/>
    <property type="molecule type" value="Genomic_DNA"/>
</dbReference>
<keyword evidence="3" id="KW-0560">Oxidoreductase</keyword>
<evidence type="ECO:0000256" key="5">
    <source>
        <dbReference type="ARBA" id="ARBA00023014"/>
    </source>
</evidence>
<keyword evidence="4" id="KW-0408">Iron</keyword>
<evidence type="ECO:0000259" key="6">
    <source>
        <dbReference type="Pfam" id="PF01077"/>
    </source>
</evidence>
<dbReference type="InterPro" id="IPR045854">
    <property type="entry name" value="NO2/SO3_Rdtase_4Fe4S_sf"/>
</dbReference>
<sequence>YQDLDELDDLGEIDLHISGCINSCGHHHSGHIGILGVDKDGKEWYQVTLAGSDGSDLSGPAQAGKVVGPSFSAAEVPDVIEAVLNTYRDTRNAGETFIDTLRRVGHDPFKAAANGARFKVEEAAA</sequence>
<dbReference type="GO" id="GO:0016002">
    <property type="term" value="F:sulfite reductase activity"/>
    <property type="evidence" value="ECO:0007669"/>
    <property type="project" value="TreeGrafter"/>
</dbReference>
<keyword evidence="2" id="KW-0479">Metal-binding</keyword>
<dbReference type="AlphaFoldDB" id="A0A2W5PF65"/>
<evidence type="ECO:0000256" key="4">
    <source>
        <dbReference type="ARBA" id="ARBA00023004"/>
    </source>
</evidence>
<dbReference type="GO" id="GO:0000103">
    <property type="term" value="P:sulfate assimilation"/>
    <property type="evidence" value="ECO:0007669"/>
    <property type="project" value="TreeGrafter"/>
</dbReference>
<dbReference type="GO" id="GO:0050311">
    <property type="term" value="F:sulfite reductase (ferredoxin) activity"/>
    <property type="evidence" value="ECO:0007669"/>
    <property type="project" value="TreeGrafter"/>
</dbReference>
<gene>
    <name evidence="7" type="ORF">DI563_27555</name>
</gene>
<evidence type="ECO:0000256" key="3">
    <source>
        <dbReference type="ARBA" id="ARBA00023002"/>
    </source>
</evidence>
<dbReference type="GO" id="GO:0046872">
    <property type="term" value="F:metal ion binding"/>
    <property type="evidence" value="ECO:0007669"/>
    <property type="project" value="UniProtKB-KW"/>
</dbReference>
<protein>
    <submittedName>
        <fullName evidence="7">Nitrite reductase</fullName>
    </submittedName>
</protein>
<reference evidence="7 8" key="1">
    <citation type="submission" date="2017-08" db="EMBL/GenBank/DDBJ databases">
        <title>Infants hospitalized years apart are colonized by the same room-sourced microbial strains.</title>
        <authorList>
            <person name="Brooks B."/>
            <person name="Olm M.R."/>
            <person name="Firek B.A."/>
            <person name="Baker R."/>
            <person name="Thomas B.C."/>
            <person name="Morowitz M.J."/>
            <person name="Banfield J.F."/>
        </authorList>
    </citation>
    <scope>NUCLEOTIDE SEQUENCE [LARGE SCALE GENOMIC DNA]</scope>
    <source>
        <strain evidence="7">S2_005_003_R2_41</strain>
    </source>
</reference>
<evidence type="ECO:0000313" key="8">
    <source>
        <dbReference type="Proteomes" id="UP000249135"/>
    </source>
</evidence>
<keyword evidence="1" id="KW-0004">4Fe-4S</keyword>
<keyword evidence="5" id="KW-0411">Iron-sulfur</keyword>
<evidence type="ECO:0000256" key="2">
    <source>
        <dbReference type="ARBA" id="ARBA00022723"/>
    </source>
</evidence>
<proteinExistence type="predicted"/>
<dbReference type="PANTHER" id="PTHR11493">
    <property type="entry name" value="SULFITE REDUCTASE [NADPH] SUBUNIT BETA-RELATED"/>
    <property type="match status" value="1"/>
</dbReference>
<dbReference type="SUPFAM" id="SSF56014">
    <property type="entry name" value="Nitrite and sulphite reductase 4Fe-4S domain-like"/>
    <property type="match status" value="1"/>
</dbReference>
<evidence type="ECO:0000256" key="1">
    <source>
        <dbReference type="ARBA" id="ARBA00022485"/>
    </source>
</evidence>
<comment type="caution">
    <text evidence="7">The sequence shown here is derived from an EMBL/GenBank/DDBJ whole genome shotgun (WGS) entry which is preliminary data.</text>
</comment>